<evidence type="ECO:0000256" key="1">
    <source>
        <dbReference type="ARBA" id="ARBA00004496"/>
    </source>
</evidence>
<dbReference type="InterPro" id="IPR015943">
    <property type="entry name" value="WD40/YVTN_repeat-like_dom_sf"/>
</dbReference>
<dbReference type="SMART" id="SM00320">
    <property type="entry name" value="WD40"/>
    <property type="match status" value="4"/>
</dbReference>
<feature type="region of interest" description="Disordered" evidence="5">
    <location>
        <begin position="856"/>
        <end position="895"/>
    </location>
</feature>
<reference evidence="6 7" key="1">
    <citation type="submission" date="2024-08" db="EMBL/GenBank/DDBJ databases">
        <authorList>
            <person name="Cucini C."/>
            <person name="Frati F."/>
        </authorList>
    </citation>
    <scope>NUCLEOTIDE SEQUENCE [LARGE SCALE GENOMIC DNA]</scope>
</reference>
<feature type="compositionally biased region" description="Acidic residues" evidence="5">
    <location>
        <begin position="105"/>
        <end position="127"/>
    </location>
</feature>
<dbReference type="EMBL" id="CAXLJM020000043">
    <property type="protein sequence ID" value="CAL8110057.1"/>
    <property type="molecule type" value="Genomic_DNA"/>
</dbReference>
<feature type="region of interest" description="Disordered" evidence="5">
    <location>
        <begin position="240"/>
        <end position="273"/>
    </location>
</feature>
<sequence>MSSNETSSDKPEEDKQKKTDSSSEGAGSKPVDTPAGDDVGEEEEEMSEGMEGEEMDEEEDPNIPPSGLQSSDPPAPPRMSQEVPMCRRRRRKIKVKSIALGSYDEGGEEEDDEEEGEGEDEDEEETLELVAAPEIIAEEVYEAMEDLTYAQEYNEYCGEYEDGEYIPCLKPGDEEEGGRRSIDKTDADGDDDWDYYYAPCDPAIDGDEGDDDEDEDEEDDDATRIARELEAAERAIAEAQAEEEGEMFEEEEEDEEEEDEDEEDEEEDIFPQEDDELKTLFMGKMEQEPEVETLANIEGVIGLTLTPETKQFFEIDEEEMFQTGHHVHKWLSWKKVKLHIFMNEDRSEFFPYYDTIKYYPDVTMLLGSDPRKETGHDYFICLTVEARNNVLNPPKKKKVALDLKQQQEQIWNEMASKAPRKWRGYGSELEVNDENVIDSRPLLSVQVYRYRQHFGSECKFEDAPKDSPSFKASFKSEPVEQYPCIQTVEVDRAVQVMPQKKETSTQTGFCFKRNKMIQYNTQSITENNVANIMGSKKIAKFFKKVTPRLDKVLQQNEMVDLLHDDYRNLKCKRGHEMEFSTESMLLQEYQTYADFKHSKGRTVTTMMFHPVLEDVVVMATAVDLTWERRIDAHSKSLMEPNYVLFWDLRDSAHPQIMLDAPADVFSVNVNPSDPHLVCGGCANGQIAFWDLGRTYFELRAKIQDRGNLSAADAKTKRPSFLDKLKDSAESLACPLIPIAGLSNLDMSHKRAVSSVSWIPPHIEIGKNGMVYDNLIGRSVQFMSVAGDGTLRLWDIRPQKKPGQAEEDDEDLNKDVIKVNKWAHLENNQWKYHFRYSMEDNSGGPMFATTIRICEKRPEGKDPKEEVPAIQKSSIDDDSNENPEALDDPKPVAPKPKRVGALVQNLSALTTIFIGTEAGAIGLVDWLRNKEGVISPDFGNKIITNVYLSTFHHGAITSITKSPFYPELLLVVGGGTISIWKETCPYPIFCSGGFDVFPWCAIWSNSRPAVFYVGNREGSVSIWDLMDRSNGPVMTQPITNVRITGIGIPKIAASASKNQYLAVTDSDGVVLVLLLPRFYARPLPNEDHVVRELMNREDSRMTAWVKEMEERSDKIQSVNYSWQQSRVTKTPEETNREEIEQEGRLNEEYQHFVEFEMSIIGDLKEGEPELPTMDTQISDEFDAMILDAQRLEAEEEGEEEDDDSPDDDYDDYNAFDDDDDDDYDQFRYK</sequence>
<dbReference type="InterPro" id="IPR036322">
    <property type="entry name" value="WD40_repeat_dom_sf"/>
</dbReference>
<name>A0ABP1QWR4_9HEXA</name>
<feature type="compositionally biased region" description="Basic and acidic residues" evidence="5">
    <location>
        <begin position="177"/>
        <end position="187"/>
    </location>
</feature>
<organism evidence="6 7">
    <name type="scientific">Orchesella dallaii</name>
    <dbReference type="NCBI Taxonomy" id="48710"/>
    <lineage>
        <taxon>Eukaryota</taxon>
        <taxon>Metazoa</taxon>
        <taxon>Ecdysozoa</taxon>
        <taxon>Arthropoda</taxon>
        <taxon>Hexapoda</taxon>
        <taxon>Collembola</taxon>
        <taxon>Entomobryomorpha</taxon>
        <taxon>Entomobryoidea</taxon>
        <taxon>Orchesellidae</taxon>
        <taxon>Orchesellinae</taxon>
        <taxon>Orchesella</taxon>
    </lineage>
</organism>
<evidence type="ECO:0008006" key="8">
    <source>
        <dbReference type="Google" id="ProtNLM"/>
    </source>
</evidence>
<keyword evidence="2" id="KW-0963">Cytoplasm</keyword>
<feature type="region of interest" description="Disordered" evidence="5">
    <location>
        <begin position="163"/>
        <end position="222"/>
    </location>
</feature>
<keyword evidence="7" id="KW-1185">Reference proteome</keyword>
<feature type="compositionally biased region" description="Acidic residues" evidence="5">
    <location>
        <begin position="38"/>
        <end position="61"/>
    </location>
</feature>
<dbReference type="InterPro" id="IPR001680">
    <property type="entry name" value="WD40_rpt"/>
</dbReference>
<evidence type="ECO:0000256" key="4">
    <source>
        <dbReference type="ARBA" id="ARBA00022737"/>
    </source>
</evidence>
<evidence type="ECO:0000256" key="3">
    <source>
        <dbReference type="ARBA" id="ARBA00022574"/>
    </source>
</evidence>
<dbReference type="PANTHER" id="PTHR12442:SF5">
    <property type="entry name" value="DYNEIN AXONEMAL INTERMEDIATE CHAIN 3"/>
    <property type="match status" value="1"/>
</dbReference>
<dbReference type="SUPFAM" id="SSF50978">
    <property type="entry name" value="WD40 repeat-like"/>
    <property type="match status" value="1"/>
</dbReference>
<gene>
    <name evidence="6" type="ORF">ODALV1_LOCUS13941</name>
</gene>
<evidence type="ECO:0000313" key="6">
    <source>
        <dbReference type="EMBL" id="CAL8110057.1"/>
    </source>
</evidence>
<feature type="compositionally biased region" description="Acidic residues" evidence="5">
    <location>
        <begin position="875"/>
        <end position="885"/>
    </location>
</feature>
<protein>
    <recommendedName>
        <fullName evidence="8">WD repeat-containing protein 63</fullName>
    </recommendedName>
</protein>
<dbReference type="PANTHER" id="PTHR12442">
    <property type="entry name" value="DYNEIN INTERMEDIATE CHAIN"/>
    <property type="match status" value="1"/>
</dbReference>
<feature type="compositionally biased region" description="Basic and acidic residues" evidence="5">
    <location>
        <begin position="7"/>
        <end position="21"/>
    </location>
</feature>
<feature type="region of interest" description="Disordered" evidence="5">
    <location>
        <begin position="1"/>
        <end position="130"/>
    </location>
</feature>
<proteinExistence type="predicted"/>
<feature type="region of interest" description="Disordered" evidence="5">
    <location>
        <begin position="1186"/>
        <end position="1228"/>
    </location>
</feature>
<dbReference type="Gene3D" id="2.130.10.10">
    <property type="entry name" value="YVTN repeat-like/Quinoprotein amine dehydrogenase"/>
    <property type="match status" value="2"/>
</dbReference>
<feature type="compositionally biased region" description="Basic and acidic residues" evidence="5">
    <location>
        <begin position="856"/>
        <end position="866"/>
    </location>
</feature>
<dbReference type="Proteomes" id="UP001642540">
    <property type="component" value="Unassembled WGS sequence"/>
</dbReference>
<dbReference type="InterPro" id="IPR050687">
    <property type="entry name" value="Dynein_IC"/>
</dbReference>
<evidence type="ECO:0000313" key="7">
    <source>
        <dbReference type="Proteomes" id="UP001642540"/>
    </source>
</evidence>
<feature type="compositionally biased region" description="Acidic residues" evidence="5">
    <location>
        <begin position="204"/>
        <end position="221"/>
    </location>
</feature>
<feature type="compositionally biased region" description="Basic residues" evidence="5">
    <location>
        <begin position="86"/>
        <end position="95"/>
    </location>
</feature>
<evidence type="ECO:0000256" key="2">
    <source>
        <dbReference type="ARBA" id="ARBA00022490"/>
    </source>
</evidence>
<comment type="caution">
    <text evidence="6">The sequence shown here is derived from an EMBL/GenBank/DDBJ whole genome shotgun (WGS) entry which is preliminary data.</text>
</comment>
<evidence type="ECO:0000256" key="5">
    <source>
        <dbReference type="SAM" id="MobiDB-lite"/>
    </source>
</evidence>
<keyword evidence="3" id="KW-0853">WD repeat</keyword>
<accession>A0ABP1QWR4</accession>
<comment type="subcellular location">
    <subcellularLocation>
        <location evidence="1">Cytoplasm</location>
    </subcellularLocation>
</comment>
<keyword evidence="4" id="KW-0677">Repeat</keyword>
<feature type="compositionally biased region" description="Acidic residues" evidence="5">
    <location>
        <begin position="1192"/>
        <end position="1222"/>
    </location>
</feature>